<evidence type="ECO:0000313" key="4">
    <source>
        <dbReference type="EMBL" id="QEF96388.1"/>
    </source>
</evidence>
<keyword evidence="1" id="KW-0175">Coiled coil</keyword>
<dbReference type="RefSeq" id="WP_147866209.1">
    <property type="nucleotide sequence ID" value="NZ_CP036264.1"/>
</dbReference>
<reference evidence="4 5" key="1">
    <citation type="submission" date="2019-02" db="EMBL/GenBank/DDBJ databases">
        <title>Planctomycetal bacteria perform biofilm scaping via a novel small molecule.</title>
        <authorList>
            <person name="Jeske O."/>
            <person name="Boedeker C."/>
            <person name="Wiegand S."/>
            <person name="Breitling P."/>
            <person name="Kallscheuer N."/>
            <person name="Jogler M."/>
            <person name="Rohde M."/>
            <person name="Petersen J."/>
            <person name="Medema M.H."/>
            <person name="Surup F."/>
            <person name="Jogler C."/>
        </authorList>
    </citation>
    <scope>NUCLEOTIDE SEQUENCE [LARGE SCALE GENOMIC DNA]</scope>
    <source>
        <strain evidence="4 5">Mal15</strain>
    </source>
</reference>
<evidence type="ECO:0000256" key="1">
    <source>
        <dbReference type="SAM" id="Coils"/>
    </source>
</evidence>
<feature type="transmembrane region" description="Helical" evidence="3">
    <location>
        <begin position="7"/>
        <end position="27"/>
    </location>
</feature>
<evidence type="ECO:0000313" key="5">
    <source>
        <dbReference type="Proteomes" id="UP000321353"/>
    </source>
</evidence>
<dbReference type="EMBL" id="CP036264">
    <property type="protein sequence ID" value="QEF96388.1"/>
    <property type="molecule type" value="Genomic_DNA"/>
</dbReference>
<keyword evidence="5" id="KW-1185">Reference proteome</keyword>
<protein>
    <submittedName>
        <fullName evidence="4">Uncharacterized protein</fullName>
    </submittedName>
</protein>
<keyword evidence="3" id="KW-1133">Transmembrane helix</keyword>
<keyword evidence="3" id="KW-0472">Membrane</keyword>
<feature type="coiled-coil region" evidence="1">
    <location>
        <begin position="90"/>
        <end position="117"/>
    </location>
</feature>
<dbReference type="KEGG" id="smam:Mal15_04160"/>
<feature type="region of interest" description="Disordered" evidence="2">
    <location>
        <begin position="219"/>
        <end position="245"/>
    </location>
</feature>
<gene>
    <name evidence="4" type="ORF">Mal15_04160</name>
</gene>
<accession>A0A5B9M5B3</accession>
<keyword evidence="3" id="KW-0812">Transmembrane</keyword>
<evidence type="ECO:0000256" key="3">
    <source>
        <dbReference type="SAM" id="Phobius"/>
    </source>
</evidence>
<evidence type="ECO:0000256" key="2">
    <source>
        <dbReference type="SAM" id="MobiDB-lite"/>
    </source>
</evidence>
<organism evidence="4 5">
    <name type="scientific">Stieleria maiorica</name>
    <dbReference type="NCBI Taxonomy" id="2795974"/>
    <lineage>
        <taxon>Bacteria</taxon>
        <taxon>Pseudomonadati</taxon>
        <taxon>Planctomycetota</taxon>
        <taxon>Planctomycetia</taxon>
        <taxon>Pirellulales</taxon>
        <taxon>Pirellulaceae</taxon>
        <taxon>Stieleria</taxon>
    </lineage>
</organism>
<name>A0A5B9M5B3_9BACT</name>
<proteinExistence type="predicted"/>
<sequence length="245" mass="27049">MTRNRKAIVISLAFHVCLLAVLLVWYVPRGDVALPPTAATSAADESSSPSLTSPIVDEQADLQQAEVPPPQVPPEQIRRSVDSQILATEKLSDQRKLTELERNLKRLESVANEQSVQQVSSTIAQSLGLDVDQYASKTPSGEGTFDIDTAQLSDVLRTRDESGAWQYETVMVDAQGRQMRVPTDAVGGQQLYDTFELMRRYPMARGVYQSVVMPMLQSMLEGPEQPRPSQPVEIQPAETPPTDEN</sequence>
<dbReference type="AlphaFoldDB" id="A0A5B9M5B3"/>
<dbReference type="Proteomes" id="UP000321353">
    <property type="component" value="Chromosome"/>
</dbReference>